<dbReference type="Gene3D" id="3.60.70.12">
    <property type="entry name" value="L-amino peptidase D-ALA esterase/amidase"/>
    <property type="match status" value="1"/>
</dbReference>
<evidence type="ECO:0000256" key="1">
    <source>
        <dbReference type="ARBA" id="ARBA00007068"/>
    </source>
</evidence>
<proteinExistence type="inferred from homology"/>
<dbReference type="SUPFAM" id="SSF56266">
    <property type="entry name" value="DmpA/ArgJ-like"/>
    <property type="match status" value="1"/>
</dbReference>
<reference evidence="2 3" key="1">
    <citation type="submission" date="2024-06" db="EMBL/GenBank/DDBJ databases">
        <title>Genomic Encyclopedia of Type Strains, Phase IV (KMG-IV): sequencing the most valuable type-strain genomes for metagenomic binning, comparative biology and taxonomic classification.</title>
        <authorList>
            <person name="Goeker M."/>
        </authorList>
    </citation>
    <scope>NUCLEOTIDE SEQUENCE [LARGE SCALE GENOMIC DNA]</scope>
    <source>
        <strain evidence="2 3">DSM 28102</strain>
    </source>
</reference>
<dbReference type="Pfam" id="PF03576">
    <property type="entry name" value="Peptidase_S58"/>
    <property type="match status" value="1"/>
</dbReference>
<keyword evidence="3" id="KW-1185">Reference proteome</keyword>
<name>A0ABV2IFL3_9HYPH</name>
<dbReference type="GO" id="GO:0004177">
    <property type="term" value="F:aminopeptidase activity"/>
    <property type="evidence" value="ECO:0007669"/>
    <property type="project" value="UniProtKB-KW"/>
</dbReference>
<dbReference type="EMBL" id="JBEPLY010000016">
    <property type="protein sequence ID" value="MET3601718.1"/>
    <property type="molecule type" value="Genomic_DNA"/>
</dbReference>
<evidence type="ECO:0000313" key="2">
    <source>
        <dbReference type="EMBL" id="MET3601718.1"/>
    </source>
</evidence>
<evidence type="ECO:0000313" key="3">
    <source>
        <dbReference type="Proteomes" id="UP001549164"/>
    </source>
</evidence>
<dbReference type="Proteomes" id="UP001549164">
    <property type="component" value="Unassembled WGS sequence"/>
</dbReference>
<dbReference type="InterPro" id="IPR005321">
    <property type="entry name" value="Peptidase_S58_DmpA"/>
</dbReference>
<comment type="similarity">
    <text evidence="1">Belongs to the peptidase S58 family.</text>
</comment>
<dbReference type="PANTHER" id="PTHR36512:SF3">
    <property type="entry name" value="BLR5678 PROTEIN"/>
    <property type="match status" value="1"/>
</dbReference>
<gene>
    <name evidence="2" type="ORF">ABID12_003680</name>
</gene>
<dbReference type="InterPro" id="IPR016117">
    <property type="entry name" value="ArgJ-like_dom_sf"/>
</dbReference>
<sequence>MRSLPHAADWWTIPTGPRNTITDITGVAVGHATLTEGTARTGVTALLPHGDDLFRLRPPAGVAVLNGFGKSLGLVQVAELGEIETPVLLTNTFGVHACAEALIRSAIRANPAIGRGDSTVNPLVFECNDGRINDIQAMAVDTALAMSAIENADVEFAQGTIGAGTGMSTFGLAGGIGSASRRVALRGGASFTLGTLVLSNFGKASHLRVFGRKVGGDSSTAPADKGSIIVIFATDAPMESRQLTRLARRAGAGLGRLGSHFGHGSGDIALAFSTANMRDMQAKAETLPATRLAERSMDAFFEATVEATEEAVLNALWNAETIEGYSGRRLKTLRDILPEAGG</sequence>
<dbReference type="PANTHER" id="PTHR36512">
    <property type="entry name" value="D-AMINOPEPTIDASE"/>
    <property type="match status" value="1"/>
</dbReference>
<keyword evidence="2" id="KW-0378">Hydrolase</keyword>
<accession>A0ABV2IFL3</accession>
<comment type="caution">
    <text evidence="2">The sequence shown here is derived from an EMBL/GenBank/DDBJ whole genome shotgun (WGS) entry which is preliminary data.</text>
</comment>
<protein>
    <submittedName>
        <fullName evidence="2">D-aminopeptidase</fullName>
        <ecNumber evidence="2">3.4.11.19</ecNumber>
    </submittedName>
</protein>
<dbReference type="EC" id="3.4.11.19" evidence="2"/>
<dbReference type="CDD" id="cd02253">
    <property type="entry name" value="DmpA"/>
    <property type="match status" value="1"/>
</dbReference>
<keyword evidence="2" id="KW-0031">Aminopeptidase</keyword>
<dbReference type="RefSeq" id="WP_354435543.1">
    <property type="nucleotide sequence ID" value="NZ_JBEPLY010000016.1"/>
</dbReference>
<organism evidence="2 3">
    <name type="scientific">Martelella mangrovi</name>
    <dbReference type="NCBI Taxonomy" id="1397477"/>
    <lineage>
        <taxon>Bacteria</taxon>
        <taxon>Pseudomonadati</taxon>
        <taxon>Pseudomonadota</taxon>
        <taxon>Alphaproteobacteria</taxon>
        <taxon>Hyphomicrobiales</taxon>
        <taxon>Aurantimonadaceae</taxon>
        <taxon>Martelella</taxon>
    </lineage>
</organism>
<keyword evidence="2" id="KW-0645">Protease</keyword>